<evidence type="ECO:0000313" key="2">
    <source>
        <dbReference type="Proteomes" id="UP000683925"/>
    </source>
</evidence>
<dbReference type="AlphaFoldDB" id="A0A8S1TGI1"/>
<name>A0A8S1TGI1_PAROT</name>
<organism evidence="1 2">
    <name type="scientific">Paramecium octaurelia</name>
    <dbReference type="NCBI Taxonomy" id="43137"/>
    <lineage>
        <taxon>Eukaryota</taxon>
        <taxon>Sar</taxon>
        <taxon>Alveolata</taxon>
        <taxon>Ciliophora</taxon>
        <taxon>Intramacronucleata</taxon>
        <taxon>Oligohymenophorea</taxon>
        <taxon>Peniculida</taxon>
        <taxon>Parameciidae</taxon>
        <taxon>Paramecium</taxon>
    </lineage>
</organism>
<protein>
    <submittedName>
        <fullName evidence="1">Uncharacterized protein</fullName>
    </submittedName>
</protein>
<dbReference type="EMBL" id="CAJJDP010000023">
    <property type="protein sequence ID" value="CAD8149969.1"/>
    <property type="molecule type" value="Genomic_DNA"/>
</dbReference>
<comment type="caution">
    <text evidence="1">The sequence shown here is derived from an EMBL/GenBank/DDBJ whole genome shotgun (WGS) entry which is preliminary data.</text>
</comment>
<keyword evidence="2" id="KW-1185">Reference proteome</keyword>
<gene>
    <name evidence="1" type="ORF">POCTA_138.1.T0230096</name>
</gene>
<proteinExistence type="predicted"/>
<evidence type="ECO:0000313" key="1">
    <source>
        <dbReference type="EMBL" id="CAD8149969.1"/>
    </source>
</evidence>
<reference evidence="1" key="1">
    <citation type="submission" date="2021-01" db="EMBL/GenBank/DDBJ databases">
        <authorList>
            <consortium name="Genoscope - CEA"/>
            <person name="William W."/>
        </authorList>
    </citation>
    <scope>NUCLEOTIDE SEQUENCE</scope>
</reference>
<accession>A0A8S1TGI1</accession>
<dbReference type="Proteomes" id="UP000683925">
    <property type="component" value="Unassembled WGS sequence"/>
</dbReference>
<sequence length="51" mass="6317">MAYFQKRLIKKINRNSQIQIVIAWEQLFELTQFQSYQKKRLIQQNKILGYQ</sequence>